<reference evidence="4" key="1">
    <citation type="submission" date="2018-11" db="EMBL/GenBank/DDBJ databases">
        <authorList>
            <person name="Alioto T."/>
            <person name="Alioto T."/>
        </authorList>
    </citation>
    <scope>NUCLEOTIDE SEQUENCE</scope>
</reference>
<dbReference type="Gene3D" id="3.40.33.10">
    <property type="entry name" value="CAP"/>
    <property type="match status" value="1"/>
</dbReference>
<dbReference type="OrthoDB" id="43654at2759"/>
<feature type="region of interest" description="Disordered" evidence="1">
    <location>
        <begin position="130"/>
        <end position="152"/>
    </location>
</feature>
<dbReference type="GO" id="GO:0005576">
    <property type="term" value="C:extracellular region"/>
    <property type="evidence" value="ECO:0007669"/>
    <property type="project" value="InterPro"/>
</dbReference>
<evidence type="ECO:0000256" key="1">
    <source>
        <dbReference type="SAM" id="MobiDB-lite"/>
    </source>
</evidence>
<dbReference type="InterPro" id="IPR035940">
    <property type="entry name" value="CAP_sf"/>
</dbReference>
<dbReference type="PROSITE" id="PS01009">
    <property type="entry name" value="CRISP_1"/>
    <property type="match status" value="1"/>
</dbReference>
<dbReference type="AlphaFoldDB" id="A0A8B6HIJ1"/>
<dbReference type="SMART" id="SM00198">
    <property type="entry name" value="SCP"/>
    <property type="match status" value="1"/>
</dbReference>
<keyword evidence="2" id="KW-0472">Membrane</keyword>
<dbReference type="PROSITE" id="PS01010">
    <property type="entry name" value="CRISP_2"/>
    <property type="match status" value="1"/>
</dbReference>
<comment type="caution">
    <text evidence="4">The sequence shown here is derived from an EMBL/GenBank/DDBJ whole genome shotgun (WGS) entry which is preliminary data.</text>
</comment>
<dbReference type="SUPFAM" id="SSF55797">
    <property type="entry name" value="PR-1-like"/>
    <property type="match status" value="1"/>
</dbReference>
<gene>
    <name evidence="4" type="ORF">MGAL_10B061604</name>
</gene>
<keyword evidence="5" id="KW-1185">Reference proteome</keyword>
<organism evidence="4 5">
    <name type="scientific">Mytilus galloprovincialis</name>
    <name type="common">Mediterranean mussel</name>
    <dbReference type="NCBI Taxonomy" id="29158"/>
    <lineage>
        <taxon>Eukaryota</taxon>
        <taxon>Metazoa</taxon>
        <taxon>Spiralia</taxon>
        <taxon>Lophotrochozoa</taxon>
        <taxon>Mollusca</taxon>
        <taxon>Bivalvia</taxon>
        <taxon>Autobranchia</taxon>
        <taxon>Pteriomorphia</taxon>
        <taxon>Mytilida</taxon>
        <taxon>Mytiloidea</taxon>
        <taxon>Mytilidae</taxon>
        <taxon>Mytilinae</taxon>
        <taxon>Mytilus</taxon>
    </lineage>
</organism>
<dbReference type="PRINTS" id="PR00838">
    <property type="entry name" value="V5ALLERGEN"/>
</dbReference>
<proteinExistence type="predicted"/>
<name>A0A8B6HIJ1_MYTGA</name>
<dbReference type="InterPro" id="IPR018244">
    <property type="entry name" value="Allrgn_V5/Tpx1_CS"/>
</dbReference>
<dbReference type="PRINTS" id="PR00837">
    <property type="entry name" value="V5TPXLIKE"/>
</dbReference>
<evidence type="ECO:0000313" key="4">
    <source>
        <dbReference type="EMBL" id="VDI79858.1"/>
    </source>
</evidence>
<evidence type="ECO:0000259" key="3">
    <source>
        <dbReference type="SMART" id="SM00198"/>
    </source>
</evidence>
<protein>
    <submittedName>
        <fullName evidence="4">Peptidase inhibitor 16</fullName>
    </submittedName>
</protein>
<dbReference type="Pfam" id="PF00188">
    <property type="entry name" value="CAP"/>
    <property type="match status" value="1"/>
</dbReference>
<evidence type="ECO:0000313" key="5">
    <source>
        <dbReference type="Proteomes" id="UP000596742"/>
    </source>
</evidence>
<evidence type="ECO:0000256" key="2">
    <source>
        <dbReference type="SAM" id="Phobius"/>
    </source>
</evidence>
<feature type="domain" description="SCP" evidence="3">
    <location>
        <begin position="172"/>
        <end position="326"/>
    </location>
</feature>
<sequence>MCTLIFIVRDGVDKKNQLASSTSTPCMDITLSPDTFTPSTSAPLPVIQADSVISIQRFQQWTEKEEQLLVETRASMEKSFQGKKTTQRCRMKFCASAVIFSMCLMSAFGASDNLFLRKLENLISRLEKEDKPMTNGGSFKNGEGMKHTGPAVNAPRSLKVHRRGTGSDLSVSQSDHILTLHNVARQQVQPPASNMENMHWDNELAATAQEYANKCIWGHNSARSNPPTSFSYVGENIYVQTNTMNTDVLESGFTVWDDEKNGFHYDKNTCSNAPCGHYTQIIWAESSALGCGVSHCPSMTNLPDYSFIDYWEFLVCNYGPGGNINGRLPYESSSGAGGEPATSNGCQK</sequence>
<dbReference type="InterPro" id="IPR014044">
    <property type="entry name" value="CAP_dom"/>
</dbReference>
<accession>A0A8B6HIJ1</accession>
<keyword evidence="2" id="KW-1133">Transmembrane helix</keyword>
<dbReference type="Proteomes" id="UP000596742">
    <property type="component" value="Unassembled WGS sequence"/>
</dbReference>
<dbReference type="InterPro" id="IPR002413">
    <property type="entry name" value="V5_allergen-like"/>
</dbReference>
<dbReference type="InterPro" id="IPR001283">
    <property type="entry name" value="CRISP-related"/>
</dbReference>
<dbReference type="EMBL" id="UYJE01010117">
    <property type="protein sequence ID" value="VDI79858.1"/>
    <property type="molecule type" value="Genomic_DNA"/>
</dbReference>
<feature type="transmembrane region" description="Helical" evidence="2">
    <location>
        <begin position="93"/>
        <end position="111"/>
    </location>
</feature>
<keyword evidence="2" id="KW-0812">Transmembrane</keyword>
<dbReference type="PANTHER" id="PTHR10334">
    <property type="entry name" value="CYSTEINE-RICH SECRETORY PROTEIN-RELATED"/>
    <property type="match status" value="1"/>
</dbReference>